<reference evidence="2" key="3">
    <citation type="submission" date="2015-04" db="UniProtKB">
        <authorList>
            <consortium name="EnsemblPlants"/>
        </authorList>
    </citation>
    <scope>IDENTIFICATION</scope>
</reference>
<feature type="compositionally biased region" description="Gly residues" evidence="1">
    <location>
        <begin position="79"/>
        <end position="89"/>
    </location>
</feature>
<feature type="region of interest" description="Disordered" evidence="1">
    <location>
        <begin position="68"/>
        <end position="89"/>
    </location>
</feature>
<dbReference type="EnsemblPlants" id="LPERR09G02300.1">
    <property type="protein sequence ID" value="LPERR09G02300.1"/>
    <property type="gene ID" value="LPERR09G02300"/>
</dbReference>
<keyword evidence="3" id="KW-1185">Reference proteome</keyword>
<name>A0A0D9XBW9_9ORYZ</name>
<dbReference type="PANTHER" id="PTHR36402:SF1">
    <property type="entry name" value="EXPRESSED PROTEIN"/>
    <property type="match status" value="1"/>
</dbReference>
<feature type="region of interest" description="Disordered" evidence="1">
    <location>
        <begin position="24"/>
        <end position="51"/>
    </location>
</feature>
<dbReference type="PANTHER" id="PTHR36402">
    <property type="entry name" value="EXPRESSED PROTEIN"/>
    <property type="match status" value="1"/>
</dbReference>
<organism evidence="2 3">
    <name type="scientific">Leersia perrieri</name>
    <dbReference type="NCBI Taxonomy" id="77586"/>
    <lineage>
        <taxon>Eukaryota</taxon>
        <taxon>Viridiplantae</taxon>
        <taxon>Streptophyta</taxon>
        <taxon>Embryophyta</taxon>
        <taxon>Tracheophyta</taxon>
        <taxon>Spermatophyta</taxon>
        <taxon>Magnoliopsida</taxon>
        <taxon>Liliopsida</taxon>
        <taxon>Poales</taxon>
        <taxon>Poaceae</taxon>
        <taxon>BOP clade</taxon>
        <taxon>Oryzoideae</taxon>
        <taxon>Oryzeae</taxon>
        <taxon>Oryzinae</taxon>
        <taxon>Leersia</taxon>
    </lineage>
</organism>
<evidence type="ECO:0000313" key="2">
    <source>
        <dbReference type="EnsemblPlants" id="LPERR09G02300.1"/>
    </source>
</evidence>
<accession>A0A0D9XBW9</accession>
<proteinExistence type="predicted"/>
<reference evidence="2 3" key="1">
    <citation type="submission" date="2012-08" db="EMBL/GenBank/DDBJ databases">
        <title>Oryza genome evolution.</title>
        <authorList>
            <person name="Wing R.A."/>
        </authorList>
    </citation>
    <scope>NUCLEOTIDE SEQUENCE</scope>
</reference>
<dbReference type="AlphaFoldDB" id="A0A0D9XBW9"/>
<protein>
    <submittedName>
        <fullName evidence="2">Uncharacterized protein</fullName>
    </submittedName>
</protein>
<evidence type="ECO:0000256" key="1">
    <source>
        <dbReference type="SAM" id="MobiDB-lite"/>
    </source>
</evidence>
<evidence type="ECO:0000313" key="3">
    <source>
        <dbReference type="Proteomes" id="UP000032180"/>
    </source>
</evidence>
<dbReference type="Proteomes" id="UP000032180">
    <property type="component" value="Chromosome 9"/>
</dbReference>
<sequence>MALSSSRPRHHLLLRPLLRGLHSTAPAMARPDQHEFSKPSEYLGSWGEPGGDSREAWAWLERLRKGYARDQQQQQEEGIGNGAGGPLLT</sequence>
<reference evidence="3" key="2">
    <citation type="submission" date="2013-12" db="EMBL/GenBank/DDBJ databases">
        <authorList>
            <person name="Yu Y."/>
            <person name="Lee S."/>
            <person name="de Baynast K."/>
            <person name="Wissotski M."/>
            <person name="Liu L."/>
            <person name="Talag J."/>
            <person name="Goicoechea J."/>
            <person name="Angelova A."/>
            <person name="Jetty R."/>
            <person name="Kudrna D."/>
            <person name="Golser W."/>
            <person name="Rivera L."/>
            <person name="Zhang J."/>
            <person name="Wing R."/>
        </authorList>
    </citation>
    <scope>NUCLEOTIDE SEQUENCE</scope>
</reference>
<dbReference type="HOGENOM" id="CLU_189415_0_0_1"/>
<dbReference type="Gramene" id="LPERR09G02300.1">
    <property type="protein sequence ID" value="LPERR09G02300.1"/>
    <property type="gene ID" value="LPERR09G02300"/>
</dbReference>